<dbReference type="AlphaFoldDB" id="A0A067MFR2"/>
<feature type="compositionally biased region" description="Low complexity" evidence="5">
    <location>
        <begin position="27"/>
        <end position="39"/>
    </location>
</feature>
<dbReference type="InterPro" id="IPR001138">
    <property type="entry name" value="Zn2Cys6_DnaBD"/>
</dbReference>
<dbReference type="SMART" id="SM00066">
    <property type="entry name" value="GAL4"/>
    <property type="match status" value="1"/>
</dbReference>
<dbReference type="FunCoup" id="A0A067MFR2">
    <property type="interactions" value="13"/>
</dbReference>
<dbReference type="Pfam" id="PF04082">
    <property type="entry name" value="Fungal_trans"/>
    <property type="match status" value="1"/>
</dbReference>
<accession>A0A067MFR2</accession>
<feature type="domain" description="Zn(2)-C6 fungal-type" evidence="6">
    <location>
        <begin position="108"/>
        <end position="136"/>
    </location>
</feature>
<feature type="region of interest" description="Disordered" evidence="5">
    <location>
        <begin position="197"/>
        <end position="285"/>
    </location>
</feature>
<evidence type="ECO:0000256" key="1">
    <source>
        <dbReference type="ARBA" id="ARBA00004123"/>
    </source>
</evidence>
<protein>
    <recommendedName>
        <fullName evidence="6">Zn(2)-C6 fungal-type domain-containing protein</fullName>
    </recommendedName>
</protein>
<dbReference type="CDD" id="cd00067">
    <property type="entry name" value="GAL4"/>
    <property type="match status" value="1"/>
</dbReference>
<dbReference type="Pfam" id="PF00172">
    <property type="entry name" value="Zn_clus"/>
    <property type="match status" value="1"/>
</dbReference>
<dbReference type="EMBL" id="KL198038">
    <property type="protein sequence ID" value="KDQ14329.1"/>
    <property type="molecule type" value="Genomic_DNA"/>
</dbReference>
<dbReference type="InterPro" id="IPR050987">
    <property type="entry name" value="AtrR-like"/>
</dbReference>
<dbReference type="PANTHER" id="PTHR46910">
    <property type="entry name" value="TRANSCRIPTION FACTOR PDR1"/>
    <property type="match status" value="1"/>
</dbReference>
<dbReference type="GO" id="GO:0003677">
    <property type="term" value="F:DNA binding"/>
    <property type="evidence" value="ECO:0007669"/>
    <property type="project" value="UniProtKB-KW"/>
</dbReference>
<evidence type="ECO:0000256" key="2">
    <source>
        <dbReference type="ARBA" id="ARBA00022723"/>
    </source>
</evidence>
<evidence type="ECO:0000313" key="7">
    <source>
        <dbReference type="EMBL" id="KDQ14329.1"/>
    </source>
</evidence>
<keyword evidence="4" id="KW-0539">Nucleus</keyword>
<dbReference type="InterPro" id="IPR036864">
    <property type="entry name" value="Zn2-C6_fun-type_DNA-bd_sf"/>
</dbReference>
<dbReference type="InterPro" id="IPR007219">
    <property type="entry name" value="XnlR_reg_dom"/>
</dbReference>
<evidence type="ECO:0000256" key="4">
    <source>
        <dbReference type="ARBA" id="ARBA00023242"/>
    </source>
</evidence>
<sequence>MSTQILPHLQHRGSNGSGSGSGNPAHGTSTSTSTSTGSSIHHHGPMSPSSVTLPSASSSVHSPTPPDTSATSARPLAGKKRKKSESNEEGRLDQQQQPPRRLRRLHEACARCRSKKIKCDSKHPSCTSCEVANAECNQEDRHRQKLQPRGHTERLEAQMEKCVQLLGRLIDSFQIDELDLYLMADFGLPKRVYPSSLGRGHSHAGGSSGGNGNGSASNINGIPTPGPSSPPIVRNPQPQFISPTYPPQFAPSSRFPDHTSTDVKLPFSSRPQSTAPSPRHELDDTKPTYAHAPLLVGGGDAYKGTDPQSNNLGTPGGLMKAFGVSKSITRGLKLEPAEREDEVGSYGYRFPRKNSTAHWLDKPISRRISGGPNPVETRKFYLPADRRAADFMVDRYFDRLNYHRPVFVREEFKEMLNALYDSVHGIPSEKYPIIQEDPGFLCSLYLILALGTLSEDNYRMHNIEGVSPTQSPGWPSHDEFFELSLAVKPDLRVTISSLQALILLQWYLYTERHGRTLWRLVGNLVRLAIELGLHHDPSEQNLFSPEECQLRMNLWWIVMIHDRGTSVLLGRPLAIADTDFNTPTALRDNHSKFSEHFDHSPPLTRIQGDIINALHRPGKQSVDQIVRMATRIENLFWNFKLSLPKEYQPLFKGTARWPQAQRVELVTSITEDQGLTMLKYGIARILLLRALFNSKELSAGLRYRALQDAVIMSHNVLIVHAQLTTFPDIAFFVSPIPIHIAAMVILYSVISRCEVLPYATAKEDVCIALKLVPLFRWRWSRKDCHGSHPLIVRLAQRVFDQDLMEGFGPTRPPMLMEEQIWSDCDARLLSTTSSHPQPSNPAIHSLNSMGGGSSGGKPSLNPSPRTPTAFLRQSMTDTYGRPLHPSGHPAPQKLSPTMASATTQELLRDPPPPGIFYPTPLGGPIGPGMADLRRASMASMGGHGHGHVGGPHGHHHAGGVDGADPYGPHHGVPSPSTEHPTDIAKLLAELGSHQAPGNIDYGQAQHYFVSEEFDREAYYEDLLPIESSESSLMGLWSPFPPGGPS</sequence>
<gene>
    <name evidence="7" type="ORF">BOTBODRAFT_349070</name>
</gene>
<feature type="compositionally biased region" description="Low complexity" evidence="5">
    <location>
        <begin position="214"/>
        <end position="223"/>
    </location>
</feature>
<dbReference type="Proteomes" id="UP000027195">
    <property type="component" value="Unassembled WGS sequence"/>
</dbReference>
<reference evidence="8" key="1">
    <citation type="journal article" date="2014" name="Proc. Natl. Acad. Sci. U.S.A.">
        <title>Extensive sampling of basidiomycete genomes demonstrates inadequacy of the white-rot/brown-rot paradigm for wood decay fungi.</title>
        <authorList>
            <person name="Riley R."/>
            <person name="Salamov A.A."/>
            <person name="Brown D.W."/>
            <person name="Nagy L.G."/>
            <person name="Floudas D."/>
            <person name="Held B.W."/>
            <person name="Levasseur A."/>
            <person name="Lombard V."/>
            <person name="Morin E."/>
            <person name="Otillar R."/>
            <person name="Lindquist E.A."/>
            <person name="Sun H."/>
            <person name="LaButti K.M."/>
            <person name="Schmutz J."/>
            <person name="Jabbour D."/>
            <person name="Luo H."/>
            <person name="Baker S.E."/>
            <person name="Pisabarro A.G."/>
            <person name="Walton J.D."/>
            <person name="Blanchette R.A."/>
            <person name="Henrissat B."/>
            <person name="Martin F."/>
            <person name="Cullen D."/>
            <person name="Hibbett D.S."/>
            <person name="Grigoriev I.V."/>
        </authorList>
    </citation>
    <scope>NUCLEOTIDE SEQUENCE [LARGE SCALE GENOMIC DNA]</scope>
    <source>
        <strain evidence="8">FD-172 SS1</strain>
    </source>
</reference>
<dbReference type="PROSITE" id="PS00463">
    <property type="entry name" value="ZN2_CY6_FUNGAL_1"/>
    <property type="match status" value="1"/>
</dbReference>
<dbReference type="InParanoid" id="A0A067MFR2"/>
<keyword evidence="3" id="KW-0238">DNA-binding</keyword>
<dbReference type="STRING" id="930990.A0A067MFR2"/>
<dbReference type="SMART" id="SM00906">
    <property type="entry name" value="Fungal_trans"/>
    <property type="match status" value="1"/>
</dbReference>
<evidence type="ECO:0000313" key="8">
    <source>
        <dbReference type="Proteomes" id="UP000027195"/>
    </source>
</evidence>
<feature type="compositionally biased region" description="Low complexity" evidence="5">
    <location>
        <begin position="47"/>
        <end position="62"/>
    </location>
</feature>
<dbReference type="GO" id="GO:0008270">
    <property type="term" value="F:zinc ion binding"/>
    <property type="evidence" value="ECO:0007669"/>
    <property type="project" value="InterPro"/>
</dbReference>
<dbReference type="SUPFAM" id="SSF57701">
    <property type="entry name" value="Zn2/Cys6 DNA-binding domain"/>
    <property type="match status" value="1"/>
</dbReference>
<evidence type="ECO:0000256" key="3">
    <source>
        <dbReference type="ARBA" id="ARBA00023125"/>
    </source>
</evidence>
<dbReference type="GO" id="GO:0006351">
    <property type="term" value="P:DNA-templated transcription"/>
    <property type="evidence" value="ECO:0007669"/>
    <property type="project" value="InterPro"/>
</dbReference>
<dbReference type="PROSITE" id="PS50048">
    <property type="entry name" value="ZN2_CY6_FUNGAL_2"/>
    <property type="match status" value="1"/>
</dbReference>
<name>A0A067MFR2_BOTB1</name>
<dbReference type="GO" id="GO:0005634">
    <property type="term" value="C:nucleus"/>
    <property type="evidence" value="ECO:0007669"/>
    <property type="project" value="UniProtKB-SubCell"/>
</dbReference>
<dbReference type="PANTHER" id="PTHR46910:SF3">
    <property type="entry name" value="HALOTOLERANCE PROTEIN 9-RELATED"/>
    <property type="match status" value="1"/>
</dbReference>
<dbReference type="Gene3D" id="4.10.240.10">
    <property type="entry name" value="Zn(2)-C6 fungal-type DNA-binding domain"/>
    <property type="match status" value="1"/>
</dbReference>
<dbReference type="OrthoDB" id="4064873at2759"/>
<keyword evidence="8" id="KW-1185">Reference proteome</keyword>
<dbReference type="CDD" id="cd12148">
    <property type="entry name" value="fungal_TF_MHR"/>
    <property type="match status" value="1"/>
</dbReference>
<evidence type="ECO:0000256" key="5">
    <source>
        <dbReference type="SAM" id="MobiDB-lite"/>
    </source>
</evidence>
<comment type="subcellular location">
    <subcellularLocation>
        <location evidence="1">Nucleus</location>
    </subcellularLocation>
</comment>
<keyword evidence="2" id="KW-0479">Metal-binding</keyword>
<feature type="compositionally biased region" description="Gly residues" evidence="5">
    <location>
        <begin position="941"/>
        <end position="951"/>
    </location>
</feature>
<proteinExistence type="predicted"/>
<feature type="region of interest" description="Disordered" evidence="5">
    <location>
        <begin position="829"/>
        <end position="869"/>
    </location>
</feature>
<dbReference type="GO" id="GO:0000981">
    <property type="term" value="F:DNA-binding transcription factor activity, RNA polymerase II-specific"/>
    <property type="evidence" value="ECO:0007669"/>
    <property type="project" value="InterPro"/>
</dbReference>
<feature type="region of interest" description="Disordered" evidence="5">
    <location>
        <begin position="1"/>
        <end position="102"/>
    </location>
</feature>
<dbReference type="HOGENOM" id="CLU_008026_0_0_1"/>
<organism evidence="7 8">
    <name type="scientific">Botryobasidium botryosum (strain FD-172 SS1)</name>
    <dbReference type="NCBI Taxonomy" id="930990"/>
    <lineage>
        <taxon>Eukaryota</taxon>
        <taxon>Fungi</taxon>
        <taxon>Dikarya</taxon>
        <taxon>Basidiomycota</taxon>
        <taxon>Agaricomycotina</taxon>
        <taxon>Agaricomycetes</taxon>
        <taxon>Cantharellales</taxon>
        <taxon>Botryobasidiaceae</taxon>
        <taxon>Botryobasidium</taxon>
    </lineage>
</organism>
<feature type="region of interest" description="Disordered" evidence="5">
    <location>
        <begin position="938"/>
        <end position="979"/>
    </location>
</feature>
<evidence type="ECO:0000259" key="6">
    <source>
        <dbReference type="PROSITE" id="PS50048"/>
    </source>
</evidence>
<feature type="compositionally biased region" description="Polar residues" evidence="5">
    <location>
        <begin position="829"/>
        <end position="842"/>
    </location>
</feature>